<reference evidence="3 4" key="1">
    <citation type="journal article" date="2024" name="Nat. Commun.">
        <title>Phylogenomics reveals the evolutionary origins of lichenization in chlorophyte algae.</title>
        <authorList>
            <person name="Puginier C."/>
            <person name="Libourel C."/>
            <person name="Otte J."/>
            <person name="Skaloud P."/>
            <person name="Haon M."/>
            <person name="Grisel S."/>
            <person name="Petersen M."/>
            <person name="Berrin J.G."/>
            <person name="Delaux P.M."/>
            <person name="Dal Grande F."/>
            <person name="Keller J."/>
        </authorList>
    </citation>
    <scope>NUCLEOTIDE SEQUENCE [LARGE SCALE GENOMIC DNA]</scope>
    <source>
        <strain evidence="3 4">SAG 216-7</strain>
    </source>
</reference>
<accession>A0ABR2Z1D1</accession>
<proteinExistence type="predicted"/>
<evidence type="ECO:0000313" key="3">
    <source>
        <dbReference type="EMBL" id="KAK9917699.1"/>
    </source>
</evidence>
<feature type="region of interest" description="Disordered" evidence="1">
    <location>
        <begin position="667"/>
        <end position="719"/>
    </location>
</feature>
<protein>
    <recommendedName>
        <fullName evidence="2">MULE transposase domain-containing protein</fullName>
    </recommendedName>
</protein>
<dbReference type="InterPro" id="IPR018289">
    <property type="entry name" value="MULE_transposase_dom"/>
</dbReference>
<dbReference type="Pfam" id="PF10551">
    <property type="entry name" value="MULE"/>
    <property type="match status" value="1"/>
</dbReference>
<dbReference type="PANTHER" id="PTHR33977:SF1">
    <property type="entry name" value="ZINC ION BINDING PROTEIN"/>
    <property type="match status" value="1"/>
</dbReference>
<feature type="domain" description="MULE transposase" evidence="2">
    <location>
        <begin position="307"/>
        <end position="403"/>
    </location>
</feature>
<gene>
    <name evidence="3" type="ORF">WJX75_007310</name>
</gene>
<dbReference type="PANTHER" id="PTHR33977">
    <property type="entry name" value="ZINC ION BINDING PROTEIN"/>
    <property type="match status" value="1"/>
</dbReference>
<dbReference type="EMBL" id="JALJOT010000002">
    <property type="protein sequence ID" value="KAK9917699.1"/>
    <property type="molecule type" value="Genomic_DNA"/>
</dbReference>
<evidence type="ECO:0000259" key="2">
    <source>
        <dbReference type="Pfam" id="PF10551"/>
    </source>
</evidence>
<keyword evidence="4" id="KW-1185">Reference proteome</keyword>
<evidence type="ECO:0000313" key="4">
    <source>
        <dbReference type="Proteomes" id="UP001491310"/>
    </source>
</evidence>
<sequence length="719" mass="79916">MVTLVAPNFAPGPFDFNHPNLTWEKRSYGNKEYLSARIPSDREEYFVEGEGRRTKCEFYKRGGDPKKENVANAGTARADASLRRNIYHCNFGPGDNTQNLAVAEATVPGKRLKPAAQGKGVKRGCKATFTIRILAANPAVAEIRYYHLNHVNHGDAAEGPGQHYTNNHISRTLRELVQTQLRLQVPPQRIVQQNKDEHLQRFMEREGYAASDKEAALKSLMESGPGRDYFLKVSDVQNIAASLQTAWKRHRDQQKSVELAASGNEASTTSRPGPGCQYNPNHWSPFTLGFMRDNAVELVLRYGHKGLQMDATFGTNNMKFPLTTLLVVDEHNYGIPVAFFFASRETHELLAAFLDAVTAKVQKKQPGWQPPFILCDALGAGIKAVQLVYGPQTKVFLCHWHVQRSWQKNLVHKVHGEDKAVKRKAIMEDLLALMRFNPPITEDTDVAAMAAAHYATFCEKWAAEKAFLAYFKSEWGDKLEMIMQIFRTRAGCPINTTSHIEGYHGSLKVRHLVGKQRLSSRRLDWTIHVLYEDVSLEYFGKQQLKCAGHQRNDSAYKSMTTAIQTAKSQPDSAMAAAVGPAAEDAKAQDAAAGAATADAVVATAEEAAEGGAASAEEQEGAASWNALRHEQPTDSNGGPIRQHVLHELQQALEYLRKKDARSAFEEIASQPPVLQPNPDADPADNSIIRKRDCIDPKSRAQQWRAAVQKPQATRTPYSE</sequence>
<feature type="compositionally biased region" description="Basic and acidic residues" evidence="1">
    <location>
        <begin position="687"/>
        <end position="698"/>
    </location>
</feature>
<evidence type="ECO:0000256" key="1">
    <source>
        <dbReference type="SAM" id="MobiDB-lite"/>
    </source>
</evidence>
<feature type="region of interest" description="Disordered" evidence="1">
    <location>
        <begin position="254"/>
        <end position="278"/>
    </location>
</feature>
<name>A0ABR2Z1D1_9CHLO</name>
<feature type="compositionally biased region" description="Polar residues" evidence="1">
    <location>
        <begin position="710"/>
        <end position="719"/>
    </location>
</feature>
<organism evidence="3 4">
    <name type="scientific">Coccomyxa subellipsoidea</name>
    <dbReference type="NCBI Taxonomy" id="248742"/>
    <lineage>
        <taxon>Eukaryota</taxon>
        <taxon>Viridiplantae</taxon>
        <taxon>Chlorophyta</taxon>
        <taxon>core chlorophytes</taxon>
        <taxon>Trebouxiophyceae</taxon>
        <taxon>Trebouxiophyceae incertae sedis</taxon>
        <taxon>Coccomyxaceae</taxon>
        <taxon>Coccomyxa</taxon>
    </lineage>
</organism>
<dbReference type="Proteomes" id="UP001491310">
    <property type="component" value="Unassembled WGS sequence"/>
</dbReference>
<comment type="caution">
    <text evidence="3">The sequence shown here is derived from an EMBL/GenBank/DDBJ whole genome shotgun (WGS) entry which is preliminary data.</text>
</comment>